<dbReference type="EMBL" id="CP151516">
    <property type="protein sequence ID" value="WZN66787.1"/>
    <property type="molecule type" value="Genomic_DNA"/>
</dbReference>
<protein>
    <recommendedName>
        <fullName evidence="2">PsbP C-terminal domain-containing protein</fullName>
    </recommendedName>
</protein>
<dbReference type="GO" id="GO:0009654">
    <property type="term" value="C:photosystem II oxygen evolving complex"/>
    <property type="evidence" value="ECO:0007669"/>
    <property type="project" value="InterPro"/>
</dbReference>
<dbReference type="GO" id="GO:0005509">
    <property type="term" value="F:calcium ion binding"/>
    <property type="evidence" value="ECO:0007669"/>
    <property type="project" value="InterPro"/>
</dbReference>
<dbReference type="InterPro" id="IPR002683">
    <property type="entry name" value="PsbP_C"/>
</dbReference>
<evidence type="ECO:0000313" key="3">
    <source>
        <dbReference type="EMBL" id="WZN66787.1"/>
    </source>
</evidence>
<name>A0AAX4PK59_9CHLO</name>
<dbReference type="Gene3D" id="3.40.1000.10">
    <property type="entry name" value="Mog1/PsbP, alpha/beta/alpha sandwich"/>
    <property type="match status" value="1"/>
</dbReference>
<keyword evidence="4" id="KW-1185">Reference proteome</keyword>
<evidence type="ECO:0000256" key="1">
    <source>
        <dbReference type="SAM" id="MobiDB-lite"/>
    </source>
</evidence>
<dbReference type="GO" id="GO:0019898">
    <property type="term" value="C:extrinsic component of membrane"/>
    <property type="evidence" value="ECO:0007669"/>
    <property type="project" value="InterPro"/>
</dbReference>
<evidence type="ECO:0000259" key="2">
    <source>
        <dbReference type="Pfam" id="PF01789"/>
    </source>
</evidence>
<feature type="region of interest" description="Disordered" evidence="1">
    <location>
        <begin position="1"/>
        <end position="34"/>
    </location>
</feature>
<dbReference type="Proteomes" id="UP001472866">
    <property type="component" value="Chromosome 16"/>
</dbReference>
<feature type="domain" description="PsbP C-terminal" evidence="2">
    <location>
        <begin position="174"/>
        <end position="280"/>
    </location>
</feature>
<organism evidence="3 4">
    <name type="scientific">Chloropicon roscoffensis</name>
    <dbReference type="NCBI Taxonomy" id="1461544"/>
    <lineage>
        <taxon>Eukaryota</taxon>
        <taxon>Viridiplantae</taxon>
        <taxon>Chlorophyta</taxon>
        <taxon>Chloropicophyceae</taxon>
        <taxon>Chloropicales</taxon>
        <taxon>Chloropicaceae</taxon>
        <taxon>Chloropicon</taxon>
    </lineage>
</organism>
<sequence length="285" mass="30675">MRGTVLKSGRGGCRGAIHRARSGGRNEPSTSSACSDKRNVVKFSRRASLGLSVFGAVLRGSDRPESEAFGAEIIYDKGTTLQGKTLSTRAMAPAGAEGVAAESQETSGIFASLVVPLRWRCGEVREEAVDAGSRYVWSGFTDPVDGQGILDRAEVAILDYPRALEAGYLDRVYKSGTIEALGGGLPGGVLKENLRRADIFRASTRQDAVGTTYYDWELAASPQACTEEERKMLGICPYESVTLLAVAAKDDKLVTLTIESKIASFQRYTKDIRNAMRSFKLDAGT</sequence>
<dbReference type="Pfam" id="PF01789">
    <property type="entry name" value="PsbP"/>
    <property type="match status" value="1"/>
</dbReference>
<dbReference type="GO" id="GO:0015979">
    <property type="term" value="P:photosynthesis"/>
    <property type="evidence" value="ECO:0007669"/>
    <property type="project" value="InterPro"/>
</dbReference>
<reference evidence="3 4" key="1">
    <citation type="submission" date="2024-03" db="EMBL/GenBank/DDBJ databases">
        <title>Complete genome sequence of the green alga Chloropicon roscoffensis RCC1871.</title>
        <authorList>
            <person name="Lemieux C."/>
            <person name="Pombert J.-F."/>
            <person name="Otis C."/>
            <person name="Turmel M."/>
        </authorList>
    </citation>
    <scope>NUCLEOTIDE SEQUENCE [LARGE SCALE GENOMIC DNA]</scope>
    <source>
        <strain evidence="3 4">RCC1871</strain>
    </source>
</reference>
<accession>A0AAX4PK59</accession>
<dbReference type="AlphaFoldDB" id="A0AAX4PK59"/>
<evidence type="ECO:0000313" key="4">
    <source>
        <dbReference type="Proteomes" id="UP001472866"/>
    </source>
</evidence>
<proteinExistence type="predicted"/>
<gene>
    <name evidence="3" type="ORF">HKI87_16g83570</name>
</gene>